<dbReference type="Gene3D" id="3.90.20.20">
    <property type="match status" value="1"/>
</dbReference>
<gene>
    <name evidence="3" type="primary">grpE</name>
    <name evidence="6" type="ORF">ML462_00470</name>
</gene>
<evidence type="ECO:0000256" key="3">
    <source>
        <dbReference type="HAMAP-Rule" id="MF_01151"/>
    </source>
</evidence>
<name>A0A9X1V2L7_9FLAO</name>
<dbReference type="SUPFAM" id="SSF51064">
    <property type="entry name" value="Head domain of nucleotide exchange factor GrpE"/>
    <property type="match status" value="1"/>
</dbReference>
<evidence type="ECO:0000256" key="2">
    <source>
        <dbReference type="ARBA" id="ARBA00023186"/>
    </source>
</evidence>
<dbReference type="InterPro" id="IPR000740">
    <property type="entry name" value="GrpE"/>
</dbReference>
<dbReference type="Gene3D" id="2.30.22.10">
    <property type="entry name" value="Head domain of nucleotide exchange factor GrpE"/>
    <property type="match status" value="1"/>
</dbReference>
<accession>A0A9X1V2L7</accession>
<comment type="similarity">
    <text evidence="1 3 4">Belongs to the GrpE family.</text>
</comment>
<comment type="subcellular location">
    <subcellularLocation>
        <location evidence="3">Cytoplasm</location>
    </subcellularLocation>
</comment>
<evidence type="ECO:0000256" key="1">
    <source>
        <dbReference type="ARBA" id="ARBA00009054"/>
    </source>
</evidence>
<comment type="function">
    <text evidence="3">Participates actively in the response to hyperosmotic and heat shock by preventing the aggregation of stress-denatured proteins, in association with DnaK and GrpE. It is the nucleotide exchange factor for DnaK and may function as a thermosensor. Unfolded proteins bind initially to DnaJ; upon interaction with the DnaJ-bound protein, DnaK hydrolyzes its bound ATP, resulting in the formation of a stable complex. GrpE releases ADP from DnaK; ATP binding to DnaK triggers the release of the substrate protein, thus completing the reaction cycle. Several rounds of ATP-dependent interactions between DnaJ, DnaK and GrpE are required for fully efficient folding.</text>
</comment>
<dbReference type="PANTHER" id="PTHR21237:SF23">
    <property type="entry name" value="GRPE PROTEIN HOMOLOG, MITOCHONDRIAL"/>
    <property type="match status" value="1"/>
</dbReference>
<protein>
    <recommendedName>
        <fullName evidence="3">Protein GrpE</fullName>
    </recommendedName>
    <alternativeName>
        <fullName evidence="3">HSP-70 cofactor</fullName>
    </alternativeName>
</protein>
<dbReference type="AlphaFoldDB" id="A0A9X1V2L7"/>
<dbReference type="GO" id="GO:0051082">
    <property type="term" value="F:unfolded protein binding"/>
    <property type="evidence" value="ECO:0007669"/>
    <property type="project" value="TreeGrafter"/>
</dbReference>
<keyword evidence="7" id="KW-1185">Reference proteome</keyword>
<dbReference type="EMBL" id="JAKVTV010000001">
    <property type="protein sequence ID" value="MCH4821633.1"/>
    <property type="molecule type" value="Genomic_DNA"/>
</dbReference>
<dbReference type="PANTHER" id="PTHR21237">
    <property type="entry name" value="GRPE PROTEIN"/>
    <property type="match status" value="1"/>
</dbReference>
<dbReference type="Pfam" id="PF01025">
    <property type="entry name" value="GrpE"/>
    <property type="match status" value="1"/>
</dbReference>
<keyword evidence="2 3" id="KW-0143">Chaperone</keyword>
<reference evidence="6" key="1">
    <citation type="submission" date="2022-03" db="EMBL/GenBank/DDBJ databases">
        <title>Gramella crocea sp. nov., isolated from activated sludge of a seafood processing plant.</title>
        <authorList>
            <person name="Zhang X."/>
        </authorList>
    </citation>
    <scope>NUCLEOTIDE SEQUENCE</scope>
    <source>
        <strain evidence="6">YJ019</strain>
    </source>
</reference>
<evidence type="ECO:0000313" key="7">
    <source>
        <dbReference type="Proteomes" id="UP001139226"/>
    </source>
</evidence>
<evidence type="ECO:0000313" key="6">
    <source>
        <dbReference type="EMBL" id="MCH4821633.1"/>
    </source>
</evidence>
<feature type="region of interest" description="Disordered" evidence="5">
    <location>
        <begin position="1"/>
        <end position="56"/>
    </location>
</feature>
<dbReference type="CDD" id="cd00446">
    <property type="entry name" value="GrpE"/>
    <property type="match status" value="1"/>
</dbReference>
<feature type="compositionally biased region" description="Basic and acidic residues" evidence="5">
    <location>
        <begin position="1"/>
        <end position="19"/>
    </location>
</feature>
<dbReference type="InterPro" id="IPR009012">
    <property type="entry name" value="GrpE_head"/>
</dbReference>
<dbReference type="GO" id="GO:0051087">
    <property type="term" value="F:protein-folding chaperone binding"/>
    <property type="evidence" value="ECO:0007669"/>
    <property type="project" value="InterPro"/>
</dbReference>
<proteinExistence type="inferred from homology"/>
<dbReference type="RefSeq" id="WP_240711768.1">
    <property type="nucleotide sequence ID" value="NZ_JAKVTV010000001.1"/>
</dbReference>
<dbReference type="GO" id="GO:0000774">
    <property type="term" value="F:adenyl-nucleotide exchange factor activity"/>
    <property type="evidence" value="ECO:0007669"/>
    <property type="project" value="InterPro"/>
</dbReference>
<evidence type="ECO:0000256" key="5">
    <source>
        <dbReference type="SAM" id="MobiDB-lite"/>
    </source>
</evidence>
<comment type="subunit">
    <text evidence="3">Homodimer.</text>
</comment>
<organism evidence="6 7">
    <name type="scientific">Christiangramia lutea</name>
    <dbReference type="NCBI Taxonomy" id="1607951"/>
    <lineage>
        <taxon>Bacteria</taxon>
        <taxon>Pseudomonadati</taxon>
        <taxon>Bacteroidota</taxon>
        <taxon>Flavobacteriia</taxon>
        <taxon>Flavobacteriales</taxon>
        <taxon>Flavobacteriaceae</taxon>
        <taxon>Christiangramia</taxon>
    </lineage>
</organism>
<dbReference type="GO" id="GO:0042803">
    <property type="term" value="F:protein homodimerization activity"/>
    <property type="evidence" value="ECO:0007669"/>
    <property type="project" value="InterPro"/>
</dbReference>
<dbReference type="Proteomes" id="UP001139226">
    <property type="component" value="Unassembled WGS sequence"/>
</dbReference>
<dbReference type="PRINTS" id="PR00773">
    <property type="entry name" value="GRPEPROTEIN"/>
</dbReference>
<dbReference type="GO" id="GO:0005737">
    <property type="term" value="C:cytoplasm"/>
    <property type="evidence" value="ECO:0007669"/>
    <property type="project" value="UniProtKB-SubCell"/>
</dbReference>
<feature type="compositionally biased region" description="Acidic residues" evidence="5">
    <location>
        <begin position="20"/>
        <end position="35"/>
    </location>
</feature>
<dbReference type="SUPFAM" id="SSF58014">
    <property type="entry name" value="Coiled-coil domain of nucleotide exchange factor GrpE"/>
    <property type="match status" value="1"/>
</dbReference>
<dbReference type="GO" id="GO:0006457">
    <property type="term" value="P:protein folding"/>
    <property type="evidence" value="ECO:0007669"/>
    <property type="project" value="InterPro"/>
</dbReference>
<dbReference type="HAMAP" id="MF_01151">
    <property type="entry name" value="GrpE"/>
    <property type="match status" value="1"/>
</dbReference>
<keyword evidence="3" id="KW-0346">Stress response</keyword>
<sequence>MSRKEDKLKDENNDLKDQVEEAIDNAIDEVDENDESTQKQTSTKDGEFTEEEQLKEDLQKEKDKFLRLFAEFENYKRRTSKERLELFKTANQEVMTAMLPVMDDFDRALNELKKSGDENLLKGIELIHNKLKETLKAKGLERMEVEQGSDFDSEIHEAITQVPAPSDELKGKIVDVVEPGYKLGERIIRFPKVVTGK</sequence>
<comment type="caution">
    <text evidence="6">The sequence shown here is derived from an EMBL/GenBank/DDBJ whole genome shotgun (WGS) entry which is preliminary data.</text>
</comment>
<keyword evidence="3" id="KW-0963">Cytoplasm</keyword>
<evidence type="ECO:0000256" key="4">
    <source>
        <dbReference type="RuleBase" id="RU004478"/>
    </source>
</evidence>
<dbReference type="InterPro" id="IPR013805">
    <property type="entry name" value="GrpE_CC"/>
</dbReference>